<dbReference type="Gene3D" id="3.30.40.10">
    <property type="entry name" value="Zinc/RING finger domain, C3HC4 (zinc finger)"/>
    <property type="match status" value="1"/>
</dbReference>
<dbReference type="Pfam" id="PF13639">
    <property type="entry name" value="zf-RING_2"/>
    <property type="match status" value="1"/>
</dbReference>
<sequence>MPPTVHPNPQNAALPLLPRSAPTLRIRDPQNRTQQTQQIRLSPTTLGFVLPLFIVFIFGPLILVYTIKHSRRERVRLIALEASREASAKTKVPEIGREEARIRLAGATEVVKGEEGKEVYRYEFKGTEVEGEKDGVVETESVMGDDCAICLCSLHAPAPPAPAKVASETSVGLETNESSSVKERSTRVPEVVGKSLSEQEVILRLRVCGHEFHAECLVSWCALGKVNCPICRAVYFEKEGKGQKSDGESSGSETDVETGGVSDTSRRTETA</sequence>
<dbReference type="InterPro" id="IPR013083">
    <property type="entry name" value="Znf_RING/FYVE/PHD"/>
</dbReference>
<evidence type="ECO:0000256" key="2">
    <source>
        <dbReference type="SAM" id="MobiDB-lite"/>
    </source>
</evidence>
<keyword evidence="3" id="KW-0812">Transmembrane</keyword>
<dbReference type="Proteomes" id="UP000800035">
    <property type="component" value="Unassembled WGS sequence"/>
</dbReference>
<dbReference type="SUPFAM" id="SSF57850">
    <property type="entry name" value="RING/U-box"/>
    <property type="match status" value="1"/>
</dbReference>
<dbReference type="GO" id="GO:0008270">
    <property type="term" value="F:zinc ion binding"/>
    <property type="evidence" value="ECO:0007669"/>
    <property type="project" value="UniProtKB-KW"/>
</dbReference>
<name>A0A6A5UGE1_9PLEO</name>
<keyword evidence="3" id="KW-0472">Membrane</keyword>
<evidence type="ECO:0000256" key="3">
    <source>
        <dbReference type="SAM" id="Phobius"/>
    </source>
</evidence>
<keyword evidence="3" id="KW-1133">Transmembrane helix</keyword>
<dbReference type="OrthoDB" id="8062037at2759"/>
<dbReference type="InterPro" id="IPR001841">
    <property type="entry name" value="Znf_RING"/>
</dbReference>
<gene>
    <name evidence="5" type="ORF">CC80DRAFT_498953</name>
</gene>
<dbReference type="EMBL" id="ML976977">
    <property type="protein sequence ID" value="KAF1963848.1"/>
    <property type="molecule type" value="Genomic_DNA"/>
</dbReference>
<feature type="transmembrane region" description="Helical" evidence="3">
    <location>
        <begin position="48"/>
        <end position="67"/>
    </location>
</feature>
<evidence type="ECO:0000256" key="1">
    <source>
        <dbReference type="PROSITE-ProRule" id="PRU00175"/>
    </source>
</evidence>
<evidence type="ECO:0000259" key="4">
    <source>
        <dbReference type="PROSITE" id="PS50089"/>
    </source>
</evidence>
<dbReference type="SMART" id="SM00184">
    <property type="entry name" value="RING"/>
    <property type="match status" value="1"/>
</dbReference>
<accession>A0A6A5UGE1</accession>
<keyword evidence="6" id="KW-1185">Reference proteome</keyword>
<dbReference type="PANTHER" id="PTHR45676">
    <property type="entry name" value="RING-H2 FINGER PROTEIN ATL51-RELATED"/>
    <property type="match status" value="1"/>
</dbReference>
<evidence type="ECO:0000313" key="5">
    <source>
        <dbReference type="EMBL" id="KAF1963848.1"/>
    </source>
</evidence>
<dbReference type="AlphaFoldDB" id="A0A6A5UGE1"/>
<feature type="domain" description="RING-type" evidence="4">
    <location>
        <begin position="147"/>
        <end position="232"/>
    </location>
</feature>
<organism evidence="5 6">
    <name type="scientific">Byssothecium circinans</name>
    <dbReference type="NCBI Taxonomy" id="147558"/>
    <lineage>
        <taxon>Eukaryota</taxon>
        <taxon>Fungi</taxon>
        <taxon>Dikarya</taxon>
        <taxon>Ascomycota</taxon>
        <taxon>Pezizomycotina</taxon>
        <taxon>Dothideomycetes</taxon>
        <taxon>Pleosporomycetidae</taxon>
        <taxon>Pleosporales</taxon>
        <taxon>Massarineae</taxon>
        <taxon>Massarinaceae</taxon>
        <taxon>Byssothecium</taxon>
    </lineage>
</organism>
<keyword evidence="1" id="KW-0479">Metal-binding</keyword>
<dbReference type="PROSITE" id="PS50089">
    <property type="entry name" value="ZF_RING_2"/>
    <property type="match status" value="1"/>
</dbReference>
<keyword evidence="1" id="KW-0863">Zinc-finger</keyword>
<keyword evidence="1" id="KW-0862">Zinc</keyword>
<evidence type="ECO:0000313" key="6">
    <source>
        <dbReference type="Proteomes" id="UP000800035"/>
    </source>
</evidence>
<proteinExistence type="predicted"/>
<feature type="region of interest" description="Disordered" evidence="2">
    <location>
        <begin position="239"/>
        <end position="271"/>
    </location>
</feature>
<reference evidence="5" key="1">
    <citation type="journal article" date="2020" name="Stud. Mycol.">
        <title>101 Dothideomycetes genomes: a test case for predicting lifestyles and emergence of pathogens.</title>
        <authorList>
            <person name="Haridas S."/>
            <person name="Albert R."/>
            <person name="Binder M."/>
            <person name="Bloem J."/>
            <person name="Labutti K."/>
            <person name="Salamov A."/>
            <person name="Andreopoulos B."/>
            <person name="Baker S."/>
            <person name="Barry K."/>
            <person name="Bills G."/>
            <person name="Bluhm B."/>
            <person name="Cannon C."/>
            <person name="Castanera R."/>
            <person name="Culley D."/>
            <person name="Daum C."/>
            <person name="Ezra D."/>
            <person name="Gonzalez J."/>
            <person name="Henrissat B."/>
            <person name="Kuo A."/>
            <person name="Liang C."/>
            <person name="Lipzen A."/>
            <person name="Lutzoni F."/>
            <person name="Magnuson J."/>
            <person name="Mondo S."/>
            <person name="Nolan M."/>
            <person name="Ohm R."/>
            <person name="Pangilinan J."/>
            <person name="Park H.-J."/>
            <person name="Ramirez L."/>
            <person name="Alfaro M."/>
            <person name="Sun H."/>
            <person name="Tritt A."/>
            <person name="Yoshinaga Y."/>
            <person name="Zwiers L.-H."/>
            <person name="Turgeon B."/>
            <person name="Goodwin S."/>
            <person name="Spatafora J."/>
            <person name="Crous P."/>
            <person name="Grigoriev I."/>
        </authorList>
    </citation>
    <scope>NUCLEOTIDE SEQUENCE</scope>
    <source>
        <strain evidence="5">CBS 675.92</strain>
    </source>
</reference>
<dbReference type="CDD" id="cd16448">
    <property type="entry name" value="RING-H2"/>
    <property type="match status" value="1"/>
</dbReference>
<dbReference type="PANTHER" id="PTHR45676:SF41">
    <property type="entry name" value="RING-H2 FINGER PROTEIN ATL66"/>
    <property type="match status" value="1"/>
</dbReference>
<protein>
    <recommendedName>
        <fullName evidence="4">RING-type domain-containing protein</fullName>
    </recommendedName>
</protein>